<reference evidence="1 2" key="1">
    <citation type="submission" date="2021-01" db="EMBL/GenBank/DDBJ databases">
        <title>Actinoplanes sp. nov. LDG1-06 isolated from lichen.</title>
        <authorList>
            <person name="Saeng-In P."/>
            <person name="Phongsopitanun W."/>
            <person name="Kanchanasin P."/>
            <person name="Yuki M."/>
            <person name="Kudo T."/>
            <person name="Ohkuma M."/>
            <person name="Tanasupawat S."/>
        </authorList>
    </citation>
    <scope>NUCLEOTIDE SEQUENCE [LARGE SCALE GENOMIC DNA]</scope>
    <source>
        <strain evidence="1 2">LDG1-06</strain>
    </source>
</reference>
<evidence type="ECO:0000313" key="1">
    <source>
        <dbReference type="EMBL" id="MBM2623433.1"/>
    </source>
</evidence>
<proteinExistence type="predicted"/>
<comment type="caution">
    <text evidence="1">The sequence shown here is derived from an EMBL/GenBank/DDBJ whole genome shotgun (WGS) entry which is preliminary data.</text>
</comment>
<accession>A0ABS2AUN2</accession>
<dbReference type="EMBL" id="JAENHP010000035">
    <property type="protein sequence ID" value="MBM2623433.1"/>
    <property type="molecule type" value="Genomic_DNA"/>
</dbReference>
<protein>
    <submittedName>
        <fullName evidence="1">Uncharacterized protein</fullName>
    </submittedName>
</protein>
<keyword evidence="2" id="KW-1185">Reference proteome</keyword>
<dbReference type="RefSeq" id="WP_203383781.1">
    <property type="nucleotide sequence ID" value="NZ_JAENHP010000035.1"/>
</dbReference>
<organism evidence="1 2">
    <name type="scientific">Paractinoplanes ovalisporus</name>
    <dbReference type="NCBI Taxonomy" id="2810368"/>
    <lineage>
        <taxon>Bacteria</taxon>
        <taxon>Bacillati</taxon>
        <taxon>Actinomycetota</taxon>
        <taxon>Actinomycetes</taxon>
        <taxon>Micromonosporales</taxon>
        <taxon>Micromonosporaceae</taxon>
        <taxon>Paractinoplanes</taxon>
    </lineage>
</organism>
<dbReference type="Proteomes" id="UP000632138">
    <property type="component" value="Unassembled WGS sequence"/>
</dbReference>
<sequence length="285" mass="32042">MSTVTYPRDPQDQRLTDMRPRRLAGAGHRAQLDPDDLQAWQQHDLRWQAFHRLRLLSVNHGTLAWQRRFRAPIAAYGLAYLFTQPIADATPDDARQTQVCAATRLWKAGPESQHVVPLLSALIHQVRARDPRRPWDLRTEIANRADQGMNTNAVYSGLGLSTLDTYTSSFAEVCQTANSELDVPGGILYVAGGPAGWADQRVIVADRRGASELNVTTIHTHNGLSRFRLDAPYPFAEVALHTLYQESGSGELLRLMWDLDQALREADEARRHATSSPQNRHRRPS</sequence>
<gene>
    <name evidence="1" type="ORF">JIG36_48855</name>
</gene>
<name>A0ABS2AUN2_9ACTN</name>
<evidence type="ECO:0000313" key="2">
    <source>
        <dbReference type="Proteomes" id="UP000632138"/>
    </source>
</evidence>